<proteinExistence type="inferred from homology"/>
<keyword evidence="6 8" id="KW-0807">Transducer</keyword>
<dbReference type="Pfam" id="PF00672">
    <property type="entry name" value="HAMP"/>
    <property type="match status" value="1"/>
</dbReference>
<comment type="similarity">
    <text evidence="7">Belongs to the methyl-accepting chemotaxis (MCP) protein family.</text>
</comment>
<evidence type="ECO:0000313" key="12">
    <source>
        <dbReference type="EMBL" id="KGK09544.1"/>
    </source>
</evidence>
<accession>A0A099LPH4</accession>
<dbReference type="GeneID" id="43685439"/>
<dbReference type="PRINTS" id="PR00260">
    <property type="entry name" value="CHEMTRNSDUCR"/>
</dbReference>
<name>A0A099LPH4_9VIBR</name>
<dbReference type="PROSITE" id="PS50885">
    <property type="entry name" value="HAMP"/>
    <property type="match status" value="1"/>
</dbReference>
<dbReference type="SUPFAM" id="SSF58104">
    <property type="entry name" value="Methyl-accepting chemotaxis protein (MCP) signaling domain"/>
    <property type="match status" value="1"/>
</dbReference>
<keyword evidence="13" id="KW-1185">Reference proteome</keyword>
<reference evidence="12 13" key="1">
    <citation type="submission" date="2014-04" db="EMBL/GenBank/DDBJ databases">
        <title>Genome sequencing of Vibrio navarrensis strains.</title>
        <authorList>
            <person name="Gladney L.M."/>
            <person name="Katz L.S."/>
            <person name="Marino-Ramirez L."/>
            <person name="Jordan I.K."/>
        </authorList>
    </citation>
    <scope>NUCLEOTIDE SEQUENCE [LARGE SCALE GENOMIC DNA]</scope>
    <source>
        <strain evidence="12 13">ATCC 51183</strain>
    </source>
</reference>
<dbReference type="FunFam" id="1.10.287.950:FF:000001">
    <property type="entry name" value="Methyl-accepting chemotaxis sensory transducer"/>
    <property type="match status" value="1"/>
</dbReference>
<dbReference type="SMART" id="SM00283">
    <property type="entry name" value="MA"/>
    <property type="match status" value="1"/>
</dbReference>
<evidence type="ECO:0000259" key="11">
    <source>
        <dbReference type="PROSITE" id="PS50885"/>
    </source>
</evidence>
<dbReference type="Pfam" id="PF17200">
    <property type="entry name" value="sCache_2"/>
    <property type="match status" value="1"/>
</dbReference>
<dbReference type="EMBL" id="JMCG01000002">
    <property type="protein sequence ID" value="KGK09544.1"/>
    <property type="molecule type" value="Genomic_DNA"/>
</dbReference>
<keyword evidence="5 9" id="KW-0472">Membrane</keyword>
<dbReference type="SMART" id="SM01049">
    <property type="entry name" value="Cache_2"/>
    <property type="match status" value="1"/>
</dbReference>
<feature type="domain" description="HAMP" evidence="11">
    <location>
        <begin position="215"/>
        <end position="269"/>
    </location>
</feature>
<evidence type="ECO:0000256" key="6">
    <source>
        <dbReference type="ARBA" id="ARBA00023224"/>
    </source>
</evidence>
<keyword evidence="2" id="KW-1003">Cell membrane</keyword>
<evidence type="ECO:0000256" key="4">
    <source>
        <dbReference type="ARBA" id="ARBA00022989"/>
    </source>
</evidence>
<dbReference type="PANTHER" id="PTHR32089:SF119">
    <property type="entry name" value="METHYL-ACCEPTING CHEMOTAXIS PROTEIN CTPL"/>
    <property type="match status" value="1"/>
</dbReference>
<dbReference type="eggNOG" id="COG0840">
    <property type="taxonomic scope" value="Bacteria"/>
</dbReference>
<dbReference type="Proteomes" id="UP000029994">
    <property type="component" value="Unassembled WGS sequence"/>
</dbReference>
<feature type="transmembrane region" description="Helical" evidence="9">
    <location>
        <begin position="196"/>
        <end position="214"/>
    </location>
</feature>
<keyword evidence="3 9" id="KW-0812">Transmembrane</keyword>
<feature type="domain" description="Methyl-accepting transducer" evidence="10">
    <location>
        <begin position="274"/>
        <end position="510"/>
    </location>
</feature>
<comment type="caution">
    <text evidence="12">The sequence shown here is derived from an EMBL/GenBank/DDBJ whole genome shotgun (WGS) entry which is preliminary data.</text>
</comment>
<dbReference type="Gene3D" id="1.10.287.950">
    <property type="entry name" value="Methyl-accepting chemotaxis protein"/>
    <property type="match status" value="1"/>
</dbReference>
<dbReference type="RefSeq" id="WP_039431486.1">
    <property type="nucleotide sequence ID" value="NZ_CP061845.1"/>
</dbReference>
<dbReference type="SMART" id="SM00304">
    <property type="entry name" value="HAMP"/>
    <property type="match status" value="1"/>
</dbReference>
<dbReference type="InterPro" id="IPR003660">
    <property type="entry name" value="HAMP_dom"/>
</dbReference>
<dbReference type="InterPro" id="IPR004090">
    <property type="entry name" value="Chemotax_Me-accpt_rcpt"/>
</dbReference>
<dbReference type="GO" id="GO:0004888">
    <property type="term" value="F:transmembrane signaling receptor activity"/>
    <property type="evidence" value="ECO:0007669"/>
    <property type="project" value="InterPro"/>
</dbReference>
<evidence type="ECO:0000256" key="2">
    <source>
        <dbReference type="ARBA" id="ARBA00022475"/>
    </source>
</evidence>
<sequence length="546" mass="59513">MVSFGLRILNIKQRLYLLTFVISTLLLIPFGSLLYAYQGDLLEAKQVKTRHLVESATSVLAHFQQLESAGVLSRSEAQTQAKQAISALRYEKSDYFWINDEKPAMVMHPIKPQLDGQDLSTFKDPTGKALFVEMVSVVKQSGAGFVYYMWPKPGSEVDVEKLSYVSEFKPWGWIIGTGVYIDDVQALIWQRAQSSLFKLAIAFAMMLLLSALIGNSITAPCRATKEALTEIAKGDGDLTKQLPVEGRDELTHIAQEFNEFTGKIRQIVHNITPVTEDVTGSASELTQVAQHALHKATMQQRSVDSVADAMKQLQASNTGVAESAQEAALAAQNASQKGKEGSEVISKASDYMNALSSTVTQTEQNVQDLANETQKVGAVLEVIRGVAEQTNLLALNAAIEAARAGDQGRGFAVVADEVRTLATRTSHSTDEIQQIIANLQQRAGEVCKSMEQTQRQSQETQLQASLAQTALHEIDQQIATILELNRHIAQSSVEQSHTTTQISDSLNQIAEHSDQAAAQANQVAAASEQLMASGQRLQQSVAAFRA</sequence>
<dbReference type="AlphaFoldDB" id="A0A099LPH4"/>
<dbReference type="InterPro" id="IPR033480">
    <property type="entry name" value="sCache_2"/>
</dbReference>
<dbReference type="InterPro" id="IPR004089">
    <property type="entry name" value="MCPsignal_dom"/>
</dbReference>
<dbReference type="GO" id="GO:0005886">
    <property type="term" value="C:plasma membrane"/>
    <property type="evidence" value="ECO:0007669"/>
    <property type="project" value="UniProtKB-SubCell"/>
</dbReference>
<keyword evidence="4 9" id="KW-1133">Transmembrane helix</keyword>
<dbReference type="GO" id="GO:0006935">
    <property type="term" value="P:chemotaxis"/>
    <property type="evidence" value="ECO:0007669"/>
    <property type="project" value="InterPro"/>
</dbReference>
<dbReference type="CDD" id="cd06225">
    <property type="entry name" value="HAMP"/>
    <property type="match status" value="1"/>
</dbReference>
<feature type="transmembrane region" description="Helical" evidence="9">
    <location>
        <begin position="15"/>
        <end position="37"/>
    </location>
</feature>
<evidence type="ECO:0000313" key="13">
    <source>
        <dbReference type="Proteomes" id="UP000029994"/>
    </source>
</evidence>
<dbReference type="CDD" id="cd11386">
    <property type="entry name" value="MCP_signal"/>
    <property type="match status" value="1"/>
</dbReference>
<dbReference type="Gene3D" id="3.30.450.20">
    <property type="entry name" value="PAS domain"/>
    <property type="match status" value="1"/>
</dbReference>
<evidence type="ECO:0000256" key="8">
    <source>
        <dbReference type="PROSITE-ProRule" id="PRU00284"/>
    </source>
</evidence>
<evidence type="ECO:0000256" key="3">
    <source>
        <dbReference type="ARBA" id="ARBA00022692"/>
    </source>
</evidence>
<dbReference type="STRING" id="29495.EA26_20385"/>
<dbReference type="PANTHER" id="PTHR32089">
    <property type="entry name" value="METHYL-ACCEPTING CHEMOTAXIS PROTEIN MCPB"/>
    <property type="match status" value="1"/>
</dbReference>
<evidence type="ECO:0000256" key="9">
    <source>
        <dbReference type="SAM" id="Phobius"/>
    </source>
</evidence>
<dbReference type="Pfam" id="PF00015">
    <property type="entry name" value="MCPsignal"/>
    <property type="match status" value="1"/>
</dbReference>
<organism evidence="12 13">
    <name type="scientific">Vibrio navarrensis</name>
    <dbReference type="NCBI Taxonomy" id="29495"/>
    <lineage>
        <taxon>Bacteria</taxon>
        <taxon>Pseudomonadati</taxon>
        <taxon>Pseudomonadota</taxon>
        <taxon>Gammaproteobacteria</taxon>
        <taxon>Vibrionales</taxon>
        <taxon>Vibrionaceae</taxon>
        <taxon>Vibrio</taxon>
    </lineage>
</organism>
<evidence type="ECO:0000256" key="7">
    <source>
        <dbReference type="ARBA" id="ARBA00029447"/>
    </source>
</evidence>
<comment type="subcellular location">
    <subcellularLocation>
        <location evidence="1">Cell membrane</location>
        <topology evidence="1">Multi-pass membrane protein</topology>
    </subcellularLocation>
</comment>
<dbReference type="PROSITE" id="PS50111">
    <property type="entry name" value="CHEMOTAXIS_TRANSDUC_2"/>
    <property type="match status" value="1"/>
</dbReference>
<evidence type="ECO:0000259" key="10">
    <source>
        <dbReference type="PROSITE" id="PS50111"/>
    </source>
</evidence>
<gene>
    <name evidence="12" type="ORF">EA26_20385</name>
</gene>
<evidence type="ECO:0000256" key="5">
    <source>
        <dbReference type="ARBA" id="ARBA00023136"/>
    </source>
</evidence>
<evidence type="ECO:0000256" key="1">
    <source>
        <dbReference type="ARBA" id="ARBA00004651"/>
    </source>
</evidence>
<dbReference type="GO" id="GO:0007165">
    <property type="term" value="P:signal transduction"/>
    <property type="evidence" value="ECO:0007669"/>
    <property type="project" value="UniProtKB-KW"/>
</dbReference>
<protein>
    <submittedName>
        <fullName evidence="12">Chemotaxis protein</fullName>
    </submittedName>
</protein>